<accession>A0A410WWY7</accession>
<organism evidence="2 3">
    <name type="scientific">Paenibacillus chitinolyticus</name>
    <dbReference type="NCBI Taxonomy" id="79263"/>
    <lineage>
        <taxon>Bacteria</taxon>
        <taxon>Bacillati</taxon>
        <taxon>Bacillota</taxon>
        <taxon>Bacilli</taxon>
        <taxon>Bacillales</taxon>
        <taxon>Paenibacillaceae</taxon>
        <taxon>Paenibacillus</taxon>
    </lineage>
</organism>
<gene>
    <name evidence="1" type="ORF">M5X16_28245</name>
    <name evidence="2" type="ORF">PC41400_14670</name>
</gene>
<evidence type="ECO:0000313" key="4">
    <source>
        <dbReference type="Proteomes" id="UP001527202"/>
    </source>
</evidence>
<reference evidence="2 3" key="1">
    <citation type="submission" date="2018-01" db="EMBL/GenBank/DDBJ databases">
        <title>The whole genome sequencing and assembly of Paenibacillus chitinolyticus KCCM 41400 strain.</title>
        <authorList>
            <person name="Kim J.-Y."/>
            <person name="Park M.-K."/>
            <person name="Lee Y.-J."/>
            <person name="Yi H."/>
            <person name="Bahn Y.-S."/>
            <person name="Kim J.F."/>
            <person name="Lee D.-W."/>
        </authorList>
    </citation>
    <scope>NUCLEOTIDE SEQUENCE [LARGE SCALE GENOMIC DNA]</scope>
    <source>
        <strain evidence="2 3">KCCM 41400</strain>
    </source>
</reference>
<evidence type="ECO:0000313" key="2">
    <source>
        <dbReference type="EMBL" id="QAV18853.1"/>
    </source>
</evidence>
<dbReference type="RefSeq" id="WP_042227656.1">
    <property type="nucleotide sequence ID" value="NZ_CP026520.1"/>
</dbReference>
<dbReference type="Proteomes" id="UP000288943">
    <property type="component" value="Chromosome"/>
</dbReference>
<reference evidence="1 4" key="2">
    <citation type="submission" date="2022-05" db="EMBL/GenBank/DDBJ databases">
        <title>Genome Sequencing of Bee-Associated Microbes.</title>
        <authorList>
            <person name="Dunlap C."/>
        </authorList>
    </citation>
    <scope>NUCLEOTIDE SEQUENCE [LARGE SCALE GENOMIC DNA]</scope>
    <source>
        <strain evidence="1 4">NRRL B-23120</strain>
    </source>
</reference>
<dbReference type="GeneID" id="95376057"/>
<evidence type="ECO:0000313" key="3">
    <source>
        <dbReference type="Proteomes" id="UP000288943"/>
    </source>
</evidence>
<keyword evidence="4" id="KW-1185">Reference proteome</keyword>
<sequence length="114" mass="13094">MKIYKLVWRFDKEEYVIGTNIANACNEAGIGNGALIALDYWEEVNELPDQLKRFEIVIDDKSDPDIIHNPNFIEQLKSSGFQKGAVTEINLANRKFCFEYVGNSPTGYQYRKVI</sequence>
<dbReference type="EMBL" id="CP026520">
    <property type="protein sequence ID" value="QAV18853.1"/>
    <property type="molecule type" value="Genomic_DNA"/>
</dbReference>
<dbReference type="AlphaFoldDB" id="A0A410WWY7"/>
<evidence type="ECO:0000313" key="1">
    <source>
        <dbReference type="EMBL" id="MCY9599640.1"/>
    </source>
</evidence>
<proteinExistence type="predicted"/>
<dbReference type="EMBL" id="JAMDMJ010000053">
    <property type="protein sequence ID" value="MCY9599640.1"/>
    <property type="molecule type" value="Genomic_DNA"/>
</dbReference>
<name>A0A410WWY7_9BACL</name>
<dbReference type="KEGG" id="pchi:PC41400_14670"/>
<dbReference type="Proteomes" id="UP001527202">
    <property type="component" value="Unassembled WGS sequence"/>
</dbReference>
<protein>
    <submittedName>
        <fullName evidence="2">Uncharacterized protein</fullName>
    </submittedName>
</protein>